<sequence length="186" mass="20479">MFGAPCIGMAVAVTLRPIWSGFDAASIIALASVVVAVCSLAVAVWAGHEQRTASRTMILDARLEAYLGRYSALEARLRGGINQSRDNYNRLSLHKRTQLQLVFASLISVLDSLDQLREHDRFQTWQGYLKYFPGPLLDDRFDQLCYAQRIRTRVAIKAAIAAAIVKDENAISVRNTPRPCGTGLGG</sequence>
<dbReference type="EMBL" id="JACHLJ010000001">
    <property type="protein sequence ID" value="MBB5770114.1"/>
    <property type="molecule type" value="Genomic_DNA"/>
</dbReference>
<dbReference type="RefSeq" id="WP_184277454.1">
    <property type="nucleotide sequence ID" value="NZ_JACHLJ010000001.1"/>
</dbReference>
<gene>
    <name evidence="2" type="ORF">HNP47_000083</name>
</gene>
<name>A0A7W9L4B3_BREVE</name>
<evidence type="ECO:0000313" key="2">
    <source>
        <dbReference type="EMBL" id="MBB5770114.1"/>
    </source>
</evidence>
<accession>A0A7W9L4B3</accession>
<feature type="transmembrane region" description="Helical" evidence="1">
    <location>
        <begin position="24"/>
        <end position="47"/>
    </location>
</feature>
<protein>
    <submittedName>
        <fullName evidence="2">Uncharacterized protein</fullName>
    </submittedName>
</protein>
<reference evidence="2 3" key="1">
    <citation type="submission" date="2020-08" db="EMBL/GenBank/DDBJ databases">
        <title>Functional genomics of gut bacteria from endangered species of beetles.</title>
        <authorList>
            <person name="Carlos-Shanley C."/>
        </authorList>
    </citation>
    <scope>NUCLEOTIDE SEQUENCE [LARGE SCALE GENOMIC DNA]</scope>
    <source>
        <strain evidence="2 3">S00192</strain>
    </source>
</reference>
<dbReference type="Proteomes" id="UP000556201">
    <property type="component" value="Unassembled WGS sequence"/>
</dbReference>
<proteinExistence type="predicted"/>
<keyword evidence="1" id="KW-0812">Transmembrane</keyword>
<dbReference type="AlphaFoldDB" id="A0A7W9L4B3"/>
<organism evidence="2 3">
    <name type="scientific">Brevundimonas vesicularis</name>
    <name type="common">Pseudomonas vesicularis</name>
    <dbReference type="NCBI Taxonomy" id="41276"/>
    <lineage>
        <taxon>Bacteria</taxon>
        <taxon>Pseudomonadati</taxon>
        <taxon>Pseudomonadota</taxon>
        <taxon>Alphaproteobacteria</taxon>
        <taxon>Caulobacterales</taxon>
        <taxon>Caulobacteraceae</taxon>
        <taxon>Brevundimonas</taxon>
    </lineage>
</organism>
<keyword evidence="1" id="KW-0472">Membrane</keyword>
<evidence type="ECO:0000256" key="1">
    <source>
        <dbReference type="SAM" id="Phobius"/>
    </source>
</evidence>
<evidence type="ECO:0000313" key="3">
    <source>
        <dbReference type="Proteomes" id="UP000556201"/>
    </source>
</evidence>
<keyword evidence="1" id="KW-1133">Transmembrane helix</keyword>
<comment type="caution">
    <text evidence="2">The sequence shown here is derived from an EMBL/GenBank/DDBJ whole genome shotgun (WGS) entry which is preliminary data.</text>
</comment>